<dbReference type="InterPro" id="IPR001227">
    <property type="entry name" value="Ac_transferase_dom_sf"/>
</dbReference>
<dbReference type="GO" id="GO:0004314">
    <property type="term" value="F:[acyl-carrier-protein] S-malonyltransferase activity"/>
    <property type="evidence" value="ECO:0007669"/>
    <property type="project" value="UniProtKB-EC"/>
</dbReference>
<dbReference type="Gene3D" id="3.30.70.250">
    <property type="entry name" value="Malonyl-CoA ACP transacylase, ACP-binding"/>
    <property type="match status" value="1"/>
</dbReference>
<dbReference type="PANTHER" id="PTHR42681">
    <property type="entry name" value="MALONYL-COA-ACYL CARRIER PROTEIN TRANSACYLASE, MITOCHONDRIAL"/>
    <property type="match status" value="1"/>
</dbReference>
<dbReference type="EC" id="2.3.1.39" evidence="1"/>
<dbReference type="AlphaFoldDB" id="A0A1V2H8U5"/>
<proteinExistence type="predicted"/>
<accession>A0A1V2H8U5</accession>
<comment type="caution">
    <text evidence="6">The sequence shown here is derived from an EMBL/GenBank/DDBJ whole genome shotgun (WGS) entry which is preliminary data.</text>
</comment>
<organism evidence="6 7">
    <name type="scientific">Teichococcus deserti</name>
    <dbReference type="NCBI Taxonomy" id="1817963"/>
    <lineage>
        <taxon>Bacteria</taxon>
        <taxon>Pseudomonadati</taxon>
        <taxon>Pseudomonadota</taxon>
        <taxon>Alphaproteobacteria</taxon>
        <taxon>Acetobacterales</taxon>
        <taxon>Roseomonadaceae</taxon>
        <taxon>Roseomonas</taxon>
    </lineage>
</organism>
<dbReference type="GO" id="GO:0006633">
    <property type="term" value="P:fatty acid biosynthetic process"/>
    <property type="evidence" value="ECO:0007669"/>
    <property type="project" value="TreeGrafter"/>
</dbReference>
<dbReference type="InterPro" id="IPR016035">
    <property type="entry name" value="Acyl_Trfase/lysoPLipase"/>
</dbReference>
<keyword evidence="2" id="KW-0808">Transferase</keyword>
<dbReference type="SUPFAM" id="SSF52151">
    <property type="entry name" value="FabD/lysophospholipase-like"/>
    <property type="match status" value="1"/>
</dbReference>
<evidence type="ECO:0000256" key="1">
    <source>
        <dbReference type="ARBA" id="ARBA00013258"/>
    </source>
</evidence>
<name>A0A1V2H8U5_9PROT</name>
<dbReference type="GO" id="GO:0005829">
    <property type="term" value="C:cytosol"/>
    <property type="evidence" value="ECO:0007669"/>
    <property type="project" value="TreeGrafter"/>
</dbReference>
<dbReference type="Proteomes" id="UP000188879">
    <property type="component" value="Unassembled WGS sequence"/>
</dbReference>
<evidence type="ECO:0000256" key="4">
    <source>
        <dbReference type="ARBA" id="ARBA00048462"/>
    </source>
</evidence>
<evidence type="ECO:0000259" key="5">
    <source>
        <dbReference type="Pfam" id="PF00698"/>
    </source>
</evidence>
<evidence type="ECO:0000256" key="2">
    <source>
        <dbReference type="ARBA" id="ARBA00022679"/>
    </source>
</evidence>
<protein>
    <recommendedName>
        <fullName evidence="1">[acyl-carrier-protein] S-malonyltransferase</fullName>
        <ecNumber evidence="1">2.3.1.39</ecNumber>
    </recommendedName>
</protein>
<dbReference type="EMBL" id="MLCO01000001">
    <property type="protein sequence ID" value="ONG59113.1"/>
    <property type="molecule type" value="Genomic_DNA"/>
</dbReference>
<gene>
    <name evidence="6" type="ORF">BKE38_00080</name>
</gene>
<evidence type="ECO:0000313" key="6">
    <source>
        <dbReference type="EMBL" id="ONG59113.1"/>
    </source>
</evidence>
<dbReference type="InterPro" id="IPR050858">
    <property type="entry name" value="Mal-CoA-ACP_Trans/PKS_FabD"/>
</dbReference>
<comment type="catalytic activity">
    <reaction evidence="4">
        <text>holo-[ACP] + malonyl-CoA = malonyl-[ACP] + CoA</text>
        <dbReference type="Rhea" id="RHEA:41792"/>
        <dbReference type="Rhea" id="RHEA-COMP:9623"/>
        <dbReference type="Rhea" id="RHEA-COMP:9685"/>
        <dbReference type="ChEBI" id="CHEBI:57287"/>
        <dbReference type="ChEBI" id="CHEBI:57384"/>
        <dbReference type="ChEBI" id="CHEBI:64479"/>
        <dbReference type="ChEBI" id="CHEBI:78449"/>
        <dbReference type="EC" id="2.3.1.39"/>
    </reaction>
</comment>
<dbReference type="Pfam" id="PF00698">
    <property type="entry name" value="Acyl_transf_1"/>
    <property type="match status" value="1"/>
</dbReference>
<evidence type="ECO:0000256" key="3">
    <source>
        <dbReference type="ARBA" id="ARBA00023315"/>
    </source>
</evidence>
<keyword evidence="7" id="KW-1185">Reference proteome</keyword>
<dbReference type="RefSeq" id="WP_076955341.1">
    <property type="nucleotide sequence ID" value="NZ_MLCO01000001.1"/>
</dbReference>
<dbReference type="InterPro" id="IPR014043">
    <property type="entry name" value="Acyl_transferase_dom"/>
</dbReference>
<sequence length="132" mass="13433">MLGAQALALPAINQFGHDLRSVALTQPALYAVEAPGQLARVEDSGRAPDFVAGHSLGGYAALFAAEAFDFATGLRLVQKRGGLMGAVSGGGMMAALGLPLERLRDLLATDPALSAVDLSPTRSSARSAPATC</sequence>
<reference evidence="6 7" key="1">
    <citation type="submission" date="2016-10" db="EMBL/GenBank/DDBJ databases">
        <title>Draft Genome sequence of Roseomonas sp. strain M3.</title>
        <authorList>
            <person name="Subhash Y."/>
            <person name="Lee S."/>
        </authorList>
    </citation>
    <scope>NUCLEOTIDE SEQUENCE [LARGE SCALE GENOMIC DNA]</scope>
    <source>
        <strain evidence="6 7">M3</strain>
    </source>
</reference>
<dbReference type="PANTHER" id="PTHR42681:SF1">
    <property type="entry name" value="MALONYL-COA-ACYL CARRIER PROTEIN TRANSACYLASE, MITOCHONDRIAL"/>
    <property type="match status" value="1"/>
</dbReference>
<evidence type="ECO:0000313" key="7">
    <source>
        <dbReference type="Proteomes" id="UP000188879"/>
    </source>
</evidence>
<dbReference type="Gene3D" id="3.40.366.10">
    <property type="entry name" value="Malonyl-Coenzyme A Acyl Carrier Protein, domain 2"/>
    <property type="match status" value="1"/>
</dbReference>
<feature type="domain" description="Malonyl-CoA:ACP transacylase (MAT)" evidence="5">
    <location>
        <begin position="18"/>
        <end position="120"/>
    </location>
</feature>
<keyword evidence="3" id="KW-0012">Acyltransferase</keyword>